<keyword evidence="2 9" id="KW-0575">Peroxidase</keyword>
<accession>A0ABU5HDD8</accession>
<keyword evidence="10" id="KW-1185">Reference proteome</keyword>
<dbReference type="RefSeq" id="WP_321550201.1">
    <property type="nucleotide sequence ID" value="NZ_JAXIVS010000015.1"/>
</dbReference>
<dbReference type="SUPFAM" id="SSF54909">
    <property type="entry name" value="Dimeric alpha+beta barrel"/>
    <property type="match status" value="1"/>
</dbReference>
<dbReference type="InterPro" id="IPR006314">
    <property type="entry name" value="Dyp_peroxidase"/>
</dbReference>
<evidence type="ECO:0000313" key="10">
    <source>
        <dbReference type="Proteomes" id="UP001291309"/>
    </source>
</evidence>
<dbReference type="Pfam" id="PF20628">
    <property type="entry name" value="Dyp_perox_C"/>
    <property type="match status" value="1"/>
</dbReference>
<proteinExistence type="predicted"/>
<feature type="region of interest" description="Disordered" evidence="6">
    <location>
        <begin position="1"/>
        <end position="24"/>
    </location>
</feature>
<dbReference type="GO" id="GO:0004601">
    <property type="term" value="F:peroxidase activity"/>
    <property type="evidence" value="ECO:0007669"/>
    <property type="project" value="UniProtKB-KW"/>
</dbReference>
<feature type="domain" description="DyP dimeric alpha+beta barrel" evidence="8">
    <location>
        <begin position="37"/>
        <end position="178"/>
    </location>
</feature>
<feature type="domain" description="Dyp-type peroxidase C-terminal" evidence="7">
    <location>
        <begin position="249"/>
        <end position="436"/>
    </location>
</feature>
<evidence type="ECO:0000256" key="4">
    <source>
        <dbReference type="ARBA" id="ARBA00023002"/>
    </source>
</evidence>
<dbReference type="InterPro" id="IPR049509">
    <property type="entry name" value="DyP_N"/>
</dbReference>
<evidence type="ECO:0000313" key="9">
    <source>
        <dbReference type="EMBL" id="MDY7231486.1"/>
    </source>
</evidence>
<evidence type="ECO:0000256" key="2">
    <source>
        <dbReference type="ARBA" id="ARBA00022559"/>
    </source>
</evidence>
<protein>
    <submittedName>
        <fullName evidence="9">Dyp-type peroxidase</fullName>
    </submittedName>
</protein>
<reference evidence="9 10" key="1">
    <citation type="submission" date="2023-12" db="EMBL/GenBank/DDBJ databases">
        <title>the genome sequence of Hyalangium sp. s54d21.</title>
        <authorList>
            <person name="Zhang X."/>
        </authorList>
    </citation>
    <scope>NUCLEOTIDE SEQUENCE [LARGE SCALE GENOMIC DNA]</scope>
    <source>
        <strain evidence="10">s54d21</strain>
    </source>
</reference>
<dbReference type="PANTHER" id="PTHR30521:SF5">
    <property type="entry name" value="BLR4509 PROTEIN"/>
    <property type="match status" value="1"/>
</dbReference>
<sequence>MSLWGRRPSEEPSGSRPSPLSWRKRRVAPDYEQERKDIQGLLLHGYKRMEVARFLLLGISEARGCRAWLRELLPELTSSADKSPEVLDQESSCANVAFTWPGLQALGLEPEALKTFPFEFRQGMAERAHLLGDSGDSHPERWEFGGQGSQGVPQERIHVMLMLYATDEDAMKEVLARHRDRLAAAGLVELYCQPAAHMKEKVTVQGKEHVFFKEHFGFRDSLSQPRIAGFRDPDVGAADYDRPIAAGEFILGYENEYGEKPMSPRIPAAKGDTDLGHNGTYLVLRKLHQDVAAFEAFVKEHQDLAARYTSEPEKQRTWLKAKLIGRWPNGAYLRPGEHEQPQCPHMDAHGIANDFNFRSDKEGFGCPLTSHVRRANPRDSLPPDRKLSMKLSRRHRILRRGIPYERAGEQGLLFIALNANLGRQFEFVQESWMNNEKAGGLYDERDPVTSNQDSGRLTLSAQPLRQSVRGLTRFVTVKGGGYFFLPGLAALRRLAAPAGTLEPEQAAT</sequence>
<dbReference type="EMBL" id="JAXIVS010000015">
    <property type="protein sequence ID" value="MDY7231486.1"/>
    <property type="molecule type" value="Genomic_DNA"/>
</dbReference>
<evidence type="ECO:0000256" key="5">
    <source>
        <dbReference type="ARBA" id="ARBA00023004"/>
    </source>
</evidence>
<dbReference type="Pfam" id="PF21105">
    <property type="entry name" value="DyP_N"/>
    <property type="match status" value="1"/>
</dbReference>
<evidence type="ECO:0000256" key="3">
    <source>
        <dbReference type="ARBA" id="ARBA00022723"/>
    </source>
</evidence>
<gene>
    <name evidence="9" type="ORF">SYV04_34160</name>
</gene>
<evidence type="ECO:0000259" key="8">
    <source>
        <dbReference type="Pfam" id="PF21105"/>
    </source>
</evidence>
<comment type="cofactor">
    <cofactor evidence="1">
        <name>heme b</name>
        <dbReference type="ChEBI" id="CHEBI:60344"/>
    </cofactor>
</comment>
<name>A0ABU5HDD8_9BACT</name>
<organism evidence="9 10">
    <name type="scientific">Hyalangium rubrum</name>
    <dbReference type="NCBI Taxonomy" id="3103134"/>
    <lineage>
        <taxon>Bacteria</taxon>
        <taxon>Pseudomonadati</taxon>
        <taxon>Myxococcota</taxon>
        <taxon>Myxococcia</taxon>
        <taxon>Myxococcales</taxon>
        <taxon>Cystobacterineae</taxon>
        <taxon>Archangiaceae</taxon>
        <taxon>Hyalangium</taxon>
    </lineage>
</organism>
<dbReference type="InterPro" id="IPR048328">
    <property type="entry name" value="Dyp_perox_C"/>
</dbReference>
<evidence type="ECO:0000256" key="1">
    <source>
        <dbReference type="ARBA" id="ARBA00001970"/>
    </source>
</evidence>
<keyword evidence="4" id="KW-0560">Oxidoreductase</keyword>
<keyword evidence="5" id="KW-0408">Iron</keyword>
<dbReference type="InterPro" id="IPR011008">
    <property type="entry name" value="Dimeric_a/b-barrel"/>
</dbReference>
<keyword evidence="3" id="KW-0479">Metal-binding</keyword>
<comment type="caution">
    <text evidence="9">The sequence shown here is derived from an EMBL/GenBank/DDBJ whole genome shotgun (WGS) entry which is preliminary data.</text>
</comment>
<dbReference type="PROSITE" id="PS51404">
    <property type="entry name" value="DYP_PEROXIDASE"/>
    <property type="match status" value="1"/>
</dbReference>
<dbReference type="PANTHER" id="PTHR30521">
    <property type="entry name" value="DEFERROCHELATASE/PEROXIDASE"/>
    <property type="match status" value="1"/>
</dbReference>
<evidence type="ECO:0000256" key="6">
    <source>
        <dbReference type="SAM" id="MobiDB-lite"/>
    </source>
</evidence>
<evidence type="ECO:0000259" key="7">
    <source>
        <dbReference type="Pfam" id="PF20628"/>
    </source>
</evidence>
<dbReference type="Proteomes" id="UP001291309">
    <property type="component" value="Unassembled WGS sequence"/>
</dbReference>